<dbReference type="GO" id="GO:0004497">
    <property type="term" value="F:monooxygenase activity"/>
    <property type="evidence" value="ECO:0007669"/>
    <property type="project" value="UniProtKB-KW"/>
</dbReference>
<comment type="pathway">
    <text evidence="4">Hormone biosynthesis.</text>
</comment>
<evidence type="ECO:0000256" key="7">
    <source>
        <dbReference type="ARBA" id="ARBA00022692"/>
    </source>
</evidence>
<dbReference type="CDD" id="cd11060">
    <property type="entry name" value="CYP57A1-like"/>
    <property type="match status" value="1"/>
</dbReference>
<dbReference type="InterPro" id="IPR001128">
    <property type="entry name" value="Cyt_P450"/>
</dbReference>
<dbReference type="Pfam" id="PF00067">
    <property type="entry name" value="p450"/>
    <property type="match status" value="1"/>
</dbReference>
<keyword evidence="14" id="KW-0045">Antibiotic biosynthesis</keyword>
<evidence type="ECO:0000256" key="11">
    <source>
        <dbReference type="ARBA" id="ARBA00023004"/>
    </source>
</evidence>
<comment type="similarity">
    <text evidence="5">Belongs to the cytochrome P450 family.</text>
</comment>
<name>A0AAE0UBC6_SORBR</name>
<comment type="caution">
    <text evidence="20">The sequence shown here is derived from an EMBL/GenBank/DDBJ whole genome shotgun (WGS) entry which is preliminary data.</text>
</comment>
<evidence type="ECO:0000256" key="14">
    <source>
        <dbReference type="ARBA" id="ARBA00023194"/>
    </source>
</evidence>
<comment type="pathway">
    <text evidence="3">Antibiotic biosynthesis.</text>
</comment>
<evidence type="ECO:0000313" key="20">
    <source>
        <dbReference type="EMBL" id="KAK3397510.1"/>
    </source>
</evidence>
<keyword evidence="21" id="KW-1185">Reference proteome</keyword>
<evidence type="ECO:0000256" key="10">
    <source>
        <dbReference type="ARBA" id="ARBA00023002"/>
    </source>
</evidence>
<dbReference type="InterPro" id="IPR002401">
    <property type="entry name" value="Cyt_P450_E_grp-I"/>
</dbReference>
<comment type="subcellular location">
    <subcellularLocation>
        <location evidence="2">Membrane</location>
        <topology evidence="2">Single-pass membrane protein</topology>
    </subcellularLocation>
</comment>
<proteinExistence type="inferred from homology"/>
<protein>
    <recommendedName>
        <fullName evidence="16">Cytochrome P450 monooxygenase ABA1</fullName>
    </recommendedName>
    <alternativeName>
        <fullName evidence="17">Abscisic acid biosynthesis protein 1</fullName>
    </alternativeName>
    <alternativeName>
        <fullName evidence="15">Cytochrome P450 monooxygenase aba1</fullName>
    </alternativeName>
</protein>
<gene>
    <name evidence="20" type="ORF">B0T20DRAFT_453604</name>
</gene>
<dbReference type="GO" id="GO:0016705">
    <property type="term" value="F:oxidoreductase activity, acting on paired donors, with incorporation or reduction of molecular oxygen"/>
    <property type="evidence" value="ECO:0007669"/>
    <property type="project" value="InterPro"/>
</dbReference>
<dbReference type="PANTHER" id="PTHR24305:SF236">
    <property type="entry name" value="PISATIN DEMETHYLASE"/>
    <property type="match status" value="1"/>
</dbReference>
<dbReference type="EMBL" id="JAUTDP010000007">
    <property type="protein sequence ID" value="KAK3397510.1"/>
    <property type="molecule type" value="Genomic_DNA"/>
</dbReference>
<organism evidence="20 21">
    <name type="scientific">Sordaria brevicollis</name>
    <dbReference type="NCBI Taxonomy" id="83679"/>
    <lineage>
        <taxon>Eukaryota</taxon>
        <taxon>Fungi</taxon>
        <taxon>Dikarya</taxon>
        <taxon>Ascomycota</taxon>
        <taxon>Pezizomycotina</taxon>
        <taxon>Sordariomycetes</taxon>
        <taxon>Sordariomycetidae</taxon>
        <taxon>Sordariales</taxon>
        <taxon>Sordariaceae</taxon>
        <taxon>Sordaria</taxon>
    </lineage>
</organism>
<evidence type="ECO:0000256" key="17">
    <source>
        <dbReference type="ARBA" id="ARBA00079990"/>
    </source>
</evidence>
<keyword evidence="11 18" id="KW-0408">Iron</keyword>
<dbReference type="InterPro" id="IPR036396">
    <property type="entry name" value="Cyt_P450_sf"/>
</dbReference>
<accession>A0AAE0UBC6</accession>
<keyword evidence="19" id="KW-0472">Membrane</keyword>
<dbReference type="AlphaFoldDB" id="A0AAE0UBC6"/>
<reference evidence="20" key="1">
    <citation type="journal article" date="2023" name="Mol. Phylogenet. Evol.">
        <title>Genome-scale phylogeny and comparative genomics of the fungal order Sordariales.</title>
        <authorList>
            <person name="Hensen N."/>
            <person name="Bonometti L."/>
            <person name="Westerberg I."/>
            <person name="Brannstrom I.O."/>
            <person name="Guillou S."/>
            <person name="Cros-Aarteil S."/>
            <person name="Calhoun S."/>
            <person name="Haridas S."/>
            <person name="Kuo A."/>
            <person name="Mondo S."/>
            <person name="Pangilinan J."/>
            <person name="Riley R."/>
            <person name="LaButti K."/>
            <person name="Andreopoulos B."/>
            <person name="Lipzen A."/>
            <person name="Chen C."/>
            <person name="Yan M."/>
            <person name="Daum C."/>
            <person name="Ng V."/>
            <person name="Clum A."/>
            <person name="Steindorff A."/>
            <person name="Ohm R.A."/>
            <person name="Martin F."/>
            <person name="Silar P."/>
            <person name="Natvig D.O."/>
            <person name="Lalanne C."/>
            <person name="Gautier V."/>
            <person name="Ament-Velasquez S.L."/>
            <person name="Kruys A."/>
            <person name="Hutchinson M.I."/>
            <person name="Powell A.J."/>
            <person name="Barry K."/>
            <person name="Miller A.N."/>
            <person name="Grigoriev I.V."/>
            <person name="Debuchy R."/>
            <person name="Gladieux P."/>
            <person name="Hiltunen Thoren M."/>
            <person name="Johannesson H."/>
        </authorList>
    </citation>
    <scope>NUCLEOTIDE SEQUENCE</scope>
    <source>
        <strain evidence="20">FGSC 1904</strain>
    </source>
</reference>
<feature type="transmembrane region" description="Helical" evidence="19">
    <location>
        <begin position="222"/>
        <end position="241"/>
    </location>
</feature>
<dbReference type="GO" id="GO:0005506">
    <property type="term" value="F:iron ion binding"/>
    <property type="evidence" value="ECO:0007669"/>
    <property type="project" value="InterPro"/>
</dbReference>
<dbReference type="GO" id="GO:0017000">
    <property type="term" value="P:antibiotic biosynthetic process"/>
    <property type="evidence" value="ECO:0007669"/>
    <property type="project" value="UniProtKB-KW"/>
</dbReference>
<evidence type="ECO:0000256" key="19">
    <source>
        <dbReference type="SAM" id="Phobius"/>
    </source>
</evidence>
<keyword evidence="10" id="KW-0560">Oxidoreductase</keyword>
<dbReference type="GO" id="GO:0020037">
    <property type="term" value="F:heme binding"/>
    <property type="evidence" value="ECO:0007669"/>
    <property type="project" value="InterPro"/>
</dbReference>
<dbReference type="Proteomes" id="UP001281003">
    <property type="component" value="Unassembled WGS sequence"/>
</dbReference>
<dbReference type="PRINTS" id="PR00385">
    <property type="entry name" value="P450"/>
</dbReference>
<evidence type="ECO:0000256" key="15">
    <source>
        <dbReference type="ARBA" id="ARBA00067672"/>
    </source>
</evidence>
<evidence type="ECO:0000256" key="2">
    <source>
        <dbReference type="ARBA" id="ARBA00004167"/>
    </source>
</evidence>
<keyword evidence="6 18" id="KW-0349">Heme</keyword>
<keyword evidence="13" id="KW-0503">Monooxygenase</keyword>
<keyword evidence="7 19" id="KW-0812">Transmembrane</keyword>
<feature type="binding site" description="axial binding residue" evidence="18">
    <location>
        <position position="456"/>
    </location>
    <ligand>
        <name>heme</name>
        <dbReference type="ChEBI" id="CHEBI:30413"/>
    </ligand>
    <ligandPart>
        <name>Fe</name>
        <dbReference type="ChEBI" id="CHEBI:18248"/>
    </ligandPart>
</feature>
<evidence type="ECO:0000256" key="1">
    <source>
        <dbReference type="ARBA" id="ARBA00001971"/>
    </source>
</evidence>
<evidence type="ECO:0000256" key="16">
    <source>
        <dbReference type="ARBA" id="ARBA00068222"/>
    </source>
</evidence>
<evidence type="ECO:0000256" key="6">
    <source>
        <dbReference type="ARBA" id="ARBA00022617"/>
    </source>
</evidence>
<dbReference type="Gene3D" id="1.10.630.10">
    <property type="entry name" value="Cytochrome P450"/>
    <property type="match status" value="1"/>
</dbReference>
<evidence type="ECO:0000256" key="4">
    <source>
        <dbReference type="ARBA" id="ARBA00004972"/>
    </source>
</evidence>
<dbReference type="PRINTS" id="PR00463">
    <property type="entry name" value="EP450I"/>
</dbReference>
<dbReference type="PANTHER" id="PTHR24305">
    <property type="entry name" value="CYTOCHROME P450"/>
    <property type="match status" value="1"/>
</dbReference>
<evidence type="ECO:0000256" key="13">
    <source>
        <dbReference type="ARBA" id="ARBA00023033"/>
    </source>
</evidence>
<keyword evidence="9 19" id="KW-1133">Transmembrane helix</keyword>
<reference evidence="20" key="2">
    <citation type="submission" date="2023-07" db="EMBL/GenBank/DDBJ databases">
        <authorList>
            <consortium name="Lawrence Berkeley National Laboratory"/>
            <person name="Haridas S."/>
            <person name="Hensen N."/>
            <person name="Bonometti L."/>
            <person name="Westerberg I."/>
            <person name="Brannstrom I.O."/>
            <person name="Guillou S."/>
            <person name="Cros-Aarteil S."/>
            <person name="Calhoun S."/>
            <person name="Kuo A."/>
            <person name="Mondo S."/>
            <person name="Pangilinan J."/>
            <person name="Riley R."/>
            <person name="LaButti K."/>
            <person name="Andreopoulos B."/>
            <person name="Lipzen A."/>
            <person name="Chen C."/>
            <person name="Yanf M."/>
            <person name="Daum C."/>
            <person name="Ng V."/>
            <person name="Clum A."/>
            <person name="Steindorff A."/>
            <person name="Ohm R."/>
            <person name="Martin F."/>
            <person name="Silar P."/>
            <person name="Natvig D."/>
            <person name="Lalanne C."/>
            <person name="Gautier V."/>
            <person name="Ament-velasquez S.L."/>
            <person name="Kruys A."/>
            <person name="Hutchinson M.I."/>
            <person name="Powell A.J."/>
            <person name="Barry K."/>
            <person name="Miller A.N."/>
            <person name="Grigoriev I.V."/>
            <person name="Debuchy R."/>
            <person name="Gladieux P."/>
            <person name="Thoren M.H."/>
            <person name="Johannesson H."/>
        </authorList>
    </citation>
    <scope>NUCLEOTIDE SEQUENCE</scope>
    <source>
        <strain evidence="20">FGSC 1904</strain>
    </source>
</reference>
<evidence type="ECO:0000256" key="8">
    <source>
        <dbReference type="ARBA" id="ARBA00022723"/>
    </source>
</evidence>
<dbReference type="SUPFAM" id="SSF48264">
    <property type="entry name" value="Cytochrome P450"/>
    <property type="match status" value="1"/>
</dbReference>
<comment type="cofactor">
    <cofactor evidence="1 18">
        <name>heme</name>
        <dbReference type="ChEBI" id="CHEBI:30413"/>
    </cofactor>
</comment>
<keyword evidence="12" id="KW-0843">Virulence</keyword>
<evidence type="ECO:0000256" key="5">
    <source>
        <dbReference type="ARBA" id="ARBA00010617"/>
    </source>
</evidence>
<evidence type="ECO:0000256" key="3">
    <source>
        <dbReference type="ARBA" id="ARBA00004792"/>
    </source>
</evidence>
<dbReference type="InterPro" id="IPR050121">
    <property type="entry name" value="Cytochrome_P450_monoxygenase"/>
</dbReference>
<dbReference type="GO" id="GO:0016020">
    <property type="term" value="C:membrane"/>
    <property type="evidence" value="ECO:0007669"/>
    <property type="project" value="UniProtKB-SubCell"/>
</dbReference>
<evidence type="ECO:0000256" key="12">
    <source>
        <dbReference type="ARBA" id="ARBA00023026"/>
    </source>
</evidence>
<evidence type="ECO:0000256" key="18">
    <source>
        <dbReference type="PIRSR" id="PIRSR602401-1"/>
    </source>
</evidence>
<evidence type="ECO:0000313" key="21">
    <source>
        <dbReference type="Proteomes" id="UP001281003"/>
    </source>
</evidence>
<dbReference type="FunFam" id="1.10.630.10:FF:000076">
    <property type="entry name" value="Cytochrome P450 monooxygenase"/>
    <property type="match status" value="1"/>
</dbReference>
<keyword evidence="8 18" id="KW-0479">Metal-binding</keyword>
<sequence>MGTIALIYEARWLIASTLLAVWVALKVKQYYRLRHFKGPFGAGWFEIWHGLAYLSENSHMWFKEATDKYGPIARIGPNELITTSIELLTHINGARNKYTRTRWWYIIGRFQPNRDNIFSEMDENVHTKRRAQMAGGYSGKENHELESSVDMHVLELIELIRTKYCSTEAKACPFDLAKKAQYFALDVISHIGFGEPFGDLRQDQDVNRYLEDLENGTKASSYILGLGLSVFVLGTPLMHLLGRSDKAKTGFGAMTGNTRKIITKRLEDDPDMSKGRDMLSSWFRHGLNKEQLVTESIFQLIAGAETTATSIRSIMLYILTHPRVYARLQAEVDAVVKDGSAKPYPSVVSIATQRQLTYLWACCKEGMRMHPPVTNSSQKQVPPEGDTVMVEGKTIYLPGGTNVGYCVWGLNRDQKIFGADADYYRPERWLTEEDPKKLAQMNQVHEMLFGYGKYQCLGKPIALMEIGKMIFELMRNFDWCLANPEEPWREKCASGIFMTHDFLVEATERSVC</sequence>
<feature type="transmembrane region" description="Helical" evidence="19">
    <location>
        <begin position="6"/>
        <end position="25"/>
    </location>
</feature>
<evidence type="ECO:0000256" key="9">
    <source>
        <dbReference type="ARBA" id="ARBA00022989"/>
    </source>
</evidence>